<keyword evidence="1" id="KW-0472">Membrane</keyword>
<name>A0ABT9Z0L6_9BACI</name>
<gene>
    <name evidence="2" type="ORF">J2S02_001154</name>
</gene>
<dbReference type="PIRSF" id="PIRSF029895">
    <property type="entry name" value="SpoIV"/>
    <property type="match status" value="1"/>
</dbReference>
<keyword evidence="3" id="KW-1185">Reference proteome</keyword>
<dbReference type="InterPro" id="IPR010690">
    <property type="entry name" value="YqfD"/>
</dbReference>
<dbReference type="RefSeq" id="WP_174879187.1">
    <property type="nucleotide sequence ID" value="NZ_CADEPK010000009.1"/>
</dbReference>
<organism evidence="2 3">
    <name type="scientific">Metabacillus niabensis</name>
    <dbReference type="NCBI Taxonomy" id="324854"/>
    <lineage>
        <taxon>Bacteria</taxon>
        <taxon>Bacillati</taxon>
        <taxon>Bacillota</taxon>
        <taxon>Bacilli</taxon>
        <taxon>Bacillales</taxon>
        <taxon>Bacillaceae</taxon>
        <taxon>Metabacillus</taxon>
    </lineage>
</organism>
<protein>
    <recommendedName>
        <fullName evidence="4">Sporulation protein YqfD</fullName>
    </recommendedName>
</protein>
<accession>A0ABT9Z0L6</accession>
<proteinExistence type="predicted"/>
<keyword evidence="1" id="KW-1133">Transmembrane helix</keyword>
<feature type="transmembrane region" description="Helical" evidence="1">
    <location>
        <begin position="91"/>
        <end position="112"/>
    </location>
</feature>
<sequence>MRNQWTSYLYGIIKVSISGRGTERFLNECVREKIVVWKVKRTSKETMSFFVSLKDVHALRKVVRNHDCSCKFERRIGMPFFVKRTYRNSGFVIGLLAFLLVIFALSNMIWGIKIEGATPETEHLIKKELSRIGVKTGKFQFFVDNPDEIQKSLTDNINQITWVGVELTGTTYHLKVVEKNQPEETEKVSPRHIIAEKEATIAKMFVEQGQPMTTLHEHVKKGQILVSGLIGKEDEQQQVAAKAEIFGETWYKSTITIPLKTSFQVFTGENKVKHRIKVGSLNIPVWGFGKPEYGEYEVEDDVRYLKFLNFTLPIAYSKDIYREKEEVSRDYSVEQAKEAALDRGKKDIEKNLDEKEQVIGEKILHETTENGKVKLTVLYQVLENIVKTTPIVQGD</sequence>
<dbReference type="Pfam" id="PF06898">
    <property type="entry name" value="YqfD"/>
    <property type="match status" value="1"/>
</dbReference>
<evidence type="ECO:0000313" key="3">
    <source>
        <dbReference type="Proteomes" id="UP001232245"/>
    </source>
</evidence>
<dbReference type="NCBIfam" id="TIGR02876">
    <property type="entry name" value="spore_yqfD"/>
    <property type="match status" value="1"/>
</dbReference>
<evidence type="ECO:0000313" key="2">
    <source>
        <dbReference type="EMBL" id="MDQ0224825.1"/>
    </source>
</evidence>
<keyword evidence="1" id="KW-0812">Transmembrane</keyword>
<reference evidence="2 3" key="1">
    <citation type="submission" date="2023-07" db="EMBL/GenBank/DDBJ databases">
        <title>Genomic Encyclopedia of Type Strains, Phase IV (KMG-IV): sequencing the most valuable type-strain genomes for metagenomic binning, comparative biology and taxonomic classification.</title>
        <authorList>
            <person name="Goeker M."/>
        </authorList>
    </citation>
    <scope>NUCLEOTIDE SEQUENCE [LARGE SCALE GENOMIC DNA]</scope>
    <source>
        <strain evidence="2 3">DSM 17723</strain>
    </source>
</reference>
<evidence type="ECO:0000256" key="1">
    <source>
        <dbReference type="SAM" id="Phobius"/>
    </source>
</evidence>
<dbReference type="EMBL" id="JAUSTZ010000002">
    <property type="protein sequence ID" value="MDQ0224825.1"/>
    <property type="molecule type" value="Genomic_DNA"/>
</dbReference>
<evidence type="ECO:0008006" key="4">
    <source>
        <dbReference type="Google" id="ProtNLM"/>
    </source>
</evidence>
<comment type="caution">
    <text evidence="2">The sequence shown here is derived from an EMBL/GenBank/DDBJ whole genome shotgun (WGS) entry which is preliminary data.</text>
</comment>
<dbReference type="Proteomes" id="UP001232245">
    <property type="component" value="Unassembled WGS sequence"/>
</dbReference>